<reference evidence="2 3" key="1">
    <citation type="submission" date="2024-04" db="EMBL/GenBank/DDBJ databases">
        <authorList>
            <person name="Waldvogel A.-M."/>
            <person name="Schoenle A."/>
        </authorList>
    </citation>
    <scope>NUCLEOTIDE SEQUENCE [LARGE SCALE GENOMIC DNA]</scope>
</reference>
<dbReference type="InterPro" id="IPR008983">
    <property type="entry name" value="Tumour_necrosis_fac-like_dom"/>
</dbReference>
<accession>A0AAV2LW13</accession>
<name>A0AAV2LW13_KNICA</name>
<keyword evidence="3" id="KW-1185">Reference proteome</keyword>
<evidence type="ECO:0000259" key="1">
    <source>
        <dbReference type="Pfam" id="PF00386"/>
    </source>
</evidence>
<dbReference type="AlphaFoldDB" id="A0AAV2LW13"/>
<dbReference type="Gene3D" id="2.60.120.40">
    <property type="match status" value="1"/>
</dbReference>
<dbReference type="Proteomes" id="UP001497482">
    <property type="component" value="Chromosome 5"/>
</dbReference>
<dbReference type="EMBL" id="OZ035827">
    <property type="protein sequence ID" value="CAL1605253.1"/>
    <property type="molecule type" value="Genomic_DNA"/>
</dbReference>
<evidence type="ECO:0000313" key="2">
    <source>
        <dbReference type="EMBL" id="CAL1605253.1"/>
    </source>
</evidence>
<protein>
    <recommendedName>
        <fullName evidence="1">C1q domain-containing protein</fullName>
    </recommendedName>
</protein>
<proteinExistence type="predicted"/>
<organism evidence="2 3">
    <name type="scientific">Knipowitschia caucasica</name>
    <name type="common">Caucasian dwarf goby</name>
    <name type="synonym">Pomatoschistus caucasicus</name>
    <dbReference type="NCBI Taxonomy" id="637954"/>
    <lineage>
        <taxon>Eukaryota</taxon>
        <taxon>Metazoa</taxon>
        <taxon>Chordata</taxon>
        <taxon>Craniata</taxon>
        <taxon>Vertebrata</taxon>
        <taxon>Euteleostomi</taxon>
        <taxon>Actinopterygii</taxon>
        <taxon>Neopterygii</taxon>
        <taxon>Teleostei</taxon>
        <taxon>Neoteleostei</taxon>
        <taxon>Acanthomorphata</taxon>
        <taxon>Gobiaria</taxon>
        <taxon>Gobiiformes</taxon>
        <taxon>Gobioidei</taxon>
        <taxon>Gobiidae</taxon>
        <taxon>Gobiinae</taxon>
        <taxon>Knipowitschia</taxon>
    </lineage>
</organism>
<evidence type="ECO:0000313" key="3">
    <source>
        <dbReference type="Proteomes" id="UP001497482"/>
    </source>
</evidence>
<dbReference type="InterPro" id="IPR001073">
    <property type="entry name" value="C1q_dom"/>
</dbReference>
<feature type="domain" description="C1q" evidence="1">
    <location>
        <begin position="3"/>
        <end position="66"/>
    </location>
</feature>
<gene>
    <name evidence="2" type="ORF">KC01_LOCUS32668</name>
</gene>
<sequence length="122" mass="12897">MLSGFFIAPVKGAYHFEFYIGSHGTNHNSAAALVKNGEHVVIAHERSSDGHSNAANGATLLLEAGDVLASRHCLCPIIRHSQTCRKETNFTMNGCSQAQGTATFLIKGAILASFLGQGLRGV</sequence>
<dbReference type="Pfam" id="PF00386">
    <property type="entry name" value="C1q"/>
    <property type="match status" value="1"/>
</dbReference>
<dbReference type="SUPFAM" id="SSF49842">
    <property type="entry name" value="TNF-like"/>
    <property type="match status" value="1"/>
</dbReference>